<evidence type="ECO:0000313" key="1">
    <source>
        <dbReference type="EMBL" id="KAJ5741061.1"/>
    </source>
</evidence>
<reference evidence="1" key="2">
    <citation type="submission" date="2023-01" db="EMBL/GenBank/DDBJ databases">
        <authorList>
            <person name="Petersen C."/>
        </authorList>
    </citation>
    <scope>NUCLEOTIDE SEQUENCE</scope>
    <source>
        <strain evidence="1">IBT 17514</strain>
    </source>
</reference>
<comment type="caution">
    <text evidence="1">The sequence shown here is derived from an EMBL/GenBank/DDBJ whole genome shotgun (WGS) entry which is preliminary data.</text>
</comment>
<gene>
    <name evidence="1" type="ORF">N7493_000933</name>
</gene>
<evidence type="ECO:0000313" key="2">
    <source>
        <dbReference type="Proteomes" id="UP001215712"/>
    </source>
</evidence>
<keyword evidence="2" id="KW-1185">Reference proteome</keyword>
<dbReference type="AlphaFoldDB" id="A0AAD6HX92"/>
<proteinExistence type="predicted"/>
<dbReference type="Proteomes" id="UP001215712">
    <property type="component" value="Unassembled WGS sequence"/>
</dbReference>
<dbReference type="EMBL" id="JAQJAN010000001">
    <property type="protein sequence ID" value="KAJ5741061.1"/>
    <property type="molecule type" value="Genomic_DNA"/>
</dbReference>
<organism evidence="1 2">
    <name type="scientific">Penicillium malachiteum</name>
    <dbReference type="NCBI Taxonomy" id="1324776"/>
    <lineage>
        <taxon>Eukaryota</taxon>
        <taxon>Fungi</taxon>
        <taxon>Dikarya</taxon>
        <taxon>Ascomycota</taxon>
        <taxon>Pezizomycotina</taxon>
        <taxon>Eurotiomycetes</taxon>
        <taxon>Eurotiomycetidae</taxon>
        <taxon>Eurotiales</taxon>
        <taxon>Aspergillaceae</taxon>
        <taxon>Penicillium</taxon>
    </lineage>
</organism>
<sequence length="426" mass="50463">MAPRSHGLSLLPIECRQAILVYLDDIASLRSAIVSHSSLYRAFCGAKSLILHSVLSNIVSPDLLPEACAILHASKIRRWYPEARAENLENFRQRRVQTKLSWQDATSIEEFHLSAKFFTADFISTALSKNSLKDEEMITNVTMVTAIEWHRVLRSFYWWEWYTLSCGRIWKLGIRKHLSAKHLEMFSIWEQEQLASVGEYLFHKIAKPFNEVAAHDIQWGTLEVDYKASEVWEARWPHRIKGFWVQRLPFLQRLISAETYDQRHDLMKSNWEMTSHSNSLTQSVLDAWHFTTSDELDPTLLRDYSEEKYNEKIGTPWAPDSDNGPVEAWRWTHQELPYEHFVQSPKLQWLRRRGYVMWNYERLSSWGFFDLEWNQFSGDMIRLSSEEIEERNYEMERSWQKRKEHYEQGEIGQLKMGSCYMSGPIH</sequence>
<name>A0AAD6HX92_9EURO</name>
<accession>A0AAD6HX92</accession>
<protein>
    <submittedName>
        <fullName evidence="1">Uncharacterized protein</fullName>
    </submittedName>
</protein>
<reference evidence="1" key="1">
    <citation type="journal article" date="2023" name="IMA Fungus">
        <title>Comparative genomic study of the Penicillium genus elucidates a diverse pangenome and 15 lateral gene transfer events.</title>
        <authorList>
            <person name="Petersen C."/>
            <person name="Sorensen T."/>
            <person name="Nielsen M.R."/>
            <person name="Sondergaard T.E."/>
            <person name="Sorensen J.L."/>
            <person name="Fitzpatrick D.A."/>
            <person name="Frisvad J.C."/>
            <person name="Nielsen K.L."/>
        </authorList>
    </citation>
    <scope>NUCLEOTIDE SEQUENCE</scope>
    <source>
        <strain evidence="1">IBT 17514</strain>
    </source>
</reference>